<dbReference type="InterPro" id="IPR050576">
    <property type="entry name" value="Cilia_flagella_integrity"/>
</dbReference>
<dbReference type="KEGG" id="dfa:DFA_02823"/>
<evidence type="ECO:0000256" key="5">
    <source>
        <dbReference type="ARBA" id="ARBA00023273"/>
    </source>
</evidence>
<organism evidence="6 7">
    <name type="scientific">Cavenderia fasciculata</name>
    <name type="common">Slime mold</name>
    <name type="synonym">Dictyostelium fasciculatum</name>
    <dbReference type="NCBI Taxonomy" id="261658"/>
    <lineage>
        <taxon>Eukaryota</taxon>
        <taxon>Amoebozoa</taxon>
        <taxon>Evosea</taxon>
        <taxon>Eumycetozoa</taxon>
        <taxon>Dictyostelia</taxon>
        <taxon>Acytosteliales</taxon>
        <taxon>Cavenderiaceae</taxon>
        <taxon>Cavenderia</taxon>
    </lineage>
</organism>
<dbReference type="OrthoDB" id="266138at2759"/>
<dbReference type="InterPro" id="IPR001611">
    <property type="entry name" value="Leu-rich_rpt"/>
</dbReference>
<name>F4PIK0_CACFS</name>
<dbReference type="PANTHER" id="PTHR45973:SF9">
    <property type="entry name" value="LEUCINE-RICH REPEAT-CONTAINING PROTEIN 46"/>
    <property type="match status" value="1"/>
</dbReference>
<dbReference type="Gene3D" id="3.80.10.10">
    <property type="entry name" value="Ribonuclease Inhibitor"/>
    <property type="match status" value="2"/>
</dbReference>
<sequence>MSVIIPGRFNLVNSKFVEVDKDTLSKHINKDDDLNKYHIFDISGNFITSIASPSITTYFHKLTELHLINNELPNIPEEINNIITLKKLYLSKNNIQQITNIDKLVDLELLDLRANQIKEMSNLENNTKINNLSLSSNQIISLNNLNINMEHLESLFLFSNKLENLQETLDILSKHCPKLTKLLLTANPCTSLSRPKEEQQVYENNVKKALPNIRILDWKPL</sequence>
<evidence type="ECO:0000256" key="4">
    <source>
        <dbReference type="ARBA" id="ARBA00023069"/>
    </source>
</evidence>
<evidence type="ECO:0008006" key="8">
    <source>
        <dbReference type="Google" id="ProtNLM"/>
    </source>
</evidence>
<evidence type="ECO:0000313" key="7">
    <source>
        <dbReference type="Proteomes" id="UP000007797"/>
    </source>
</evidence>
<dbReference type="RefSeq" id="XP_004362431.1">
    <property type="nucleotide sequence ID" value="XM_004362374.1"/>
</dbReference>
<reference evidence="7" key="1">
    <citation type="journal article" date="2011" name="Genome Res.">
        <title>Phylogeny-wide analysis of social amoeba genomes highlights ancient origins for complex intercellular communication.</title>
        <authorList>
            <person name="Heidel A.J."/>
            <person name="Lawal H.M."/>
            <person name="Felder M."/>
            <person name="Schilde C."/>
            <person name="Helps N.R."/>
            <person name="Tunggal B."/>
            <person name="Rivero F."/>
            <person name="John U."/>
            <person name="Schleicher M."/>
            <person name="Eichinger L."/>
            <person name="Platzer M."/>
            <person name="Noegel A.A."/>
            <person name="Schaap P."/>
            <person name="Gloeckner G."/>
        </authorList>
    </citation>
    <scope>NUCLEOTIDE SEQUENCE [LARGE SCALE GENOMIC DNA]</scope>
    <source>
        <strain evidence="7">SH3</strain>
    </source>
</reference>
<keyword evidence="5" id="KW-0966">Cell projection</keyword>
<gene>
    <name evidence="6" type="ORF">DFA_02823</name>
</gene>
<evidence type="ECO:0000313" key="6">
    <source>
        <dbReference type="EMBL" id="EGG24580.1"/>
    </source>
</evidence>
<keyword evidence="3" id="KW-0677">Repeat</keyword>
<keyword evidence="4" id="KW-0969">Cilium</keyword>
<proteinExistence type="predicted"/>
<dbReference type="InterPro" id="IPR032675">
    <property type="entry name" value="LRR_dom_sf"/>
</dbReference>
<evidence type="ECO:0000256" key="1">
    <source>
        <dbReference type="ARBA" id="ARBA00004138"/>
    </source>
</evidence>
<dbReference type="STRING" id="1054147.F4PIK0"/>
<accession>F4PIK0</accession>
<dbReference type="SMART" id="SM00365">
    <property type="entry name" value="LRR_SD22"/>
    <property type="match status" value="4"/>
</dbReference>
<dbReference type="OMA" id="FFHITEL"/>
<dbReference type="Proteomes" id="UP000007797">
    <property type="component" value="Unassembled WGS sequence"/>
</dbReference>
<dbReference type="PROSITE" id="PS51450">
    <property type="entry name" value="LRR"/>
    <property type="match status" value="2"/>
</dbReference>
<dbReference type="PANTHER" id="PTHR45973">
    <property type="entry name" value="PROTEIN PHOSPHATASE 1 REGULATORY SUBUNIT SDS22-RELATED"/>
    <property type="match status" value="1"/>
</dbReference>
<evidence type="ECO:0000256" key="3">
    <source>
        <dbReference type="ARBA" id="ARBA00022737"/>
    </source>
</evidence>
<dbReference type="SUPFAM" id="SSF52058">
    <property type="entry name" value="L domain-like"/>
    <property type="match status" value="1"/>
</dbReference>
<comment type="subcellular location">
    <subcellularLocation>
        <location evidence="1">Cell projection</location>
        <location evidence="1">Cilium</location>
    </subcellularLocation>
</comment>
<evidence type="ECO:0000256" key="2">
    <source>
        <dbReference type="ARBA" id="ARBA00022614"/>
    </source>
</evidence>
<protein>
    <recommendedName>
        <fullName evidence="8">Leucine-rich repeat-containing protein</fullName>
    </recommendedName>
</protein>
<dbReference type="AlphaFoldDB" id="F4PIK0"/>
<keyword evidence="2" id="KW-0433">Leucine-rich repeat</keyword>
<dbReference type="EMBL" id="GL883006">
    <property type="protein sequence ID" value="EGG24580.1"/>
    <property type="molecule type" value="Genomic_DNA"/>
</dbReference>
<keyword evidence="7" id="KW-1185">Reference proteome</keyword>
<dbReference type="GeneID" id="14877412"/>